<proteinExistence type="predicted"/>
<name>A0AAD7N0I7_9AGAR</name>
<organism evidence="1 2">
    <name type="scientific">Mycena metata</name>
    <dbReference type="NCBI Taxonomy" id="1033252"/>
    <lineage>
        <taxon>Eukaryota</taxon>
        <taxon>Fungi</taxon>
        <taxon>Dikarya</taxon>
        <taxon>Basidiomycota</taxon>
        <taxon>Agaricomycotina</taxon>
        <taxon>Agaricomycetes</taxon>
        <taxon>Agaricomycetidae</taxon>
        <taxon>Agaricales</taxon>
        <taxon>Marasmiineae</taxon>
        <taxon>Mycenaceae</taxon>
        <taxon>Mycena</taxon>
    </lineage>
</organism>
<dbReference type="EMBL" id="JARKIB010000099">
    <property type="protein sequence ID" value="KAJ7741266.1"/>
    <property type="molecule type" value="Genomic_DNA"/>
</dbReference>
<evidence type="ECO:0000313" key="2">
    <source>
        <dbReference type="Proteomes" id="UP001215598"/>
    </source>
</evidence>
<keyword evidence="2" id="KW-1185">Reference proteome</keyword>
<sequence>MKALSTHPLDDDILDRILTFLPDFKTLQAAILSSKSAHAVFAAHPHSIVKAVAYNLIGPALLSAIHLIRNKPPVSSFSDPYTFGQAPPEPTDVGVITPEDARKLSRNAVVVDTFHDIYSFRHKDRSTKSNRLTAVESFRFTRALYRIMLFADVFPGSHTPDLDGNIEPEDEEAQHAARREFFTVFPTPDLREIGTVSNFIEDLGTWLKRKAFNPDKPKSHPGQAQAVPPALFLEAYQKLDPQIIDDYFDSVRLWEANELLDAYIHGPLGAVLRDRGEILRPWGEPRCSKYVLDAVEGEDDLCQQCGVNVGIGAWTESNWETQNEVLLLFRPMDLKRVRLKGRLADNPHEKGVWEAHIKDVPLQELLRDLFEFKTPEYLSWSPQDKLCDMCLLSFIASHIHLWLLQRKRQAGEFIPEDCSFGYDCRKQFHNPGDLEHTKEFNHLCAPTKR</sequence>
<protein>
    <submittedName>
        <fullName evidence="1">Uncharacterized protein</fullName>
    </submittedName>
</protein>
<accession>A0AAD7N0I7</accession>
<dbReference type="Proteomes" id="UP001215598">
    <property type="component" value="Unassembled WGS sequence"/>
</dbReference>
<evidence type="ECO:0000313" key="1">
    <source>
        <dbReference type="EMBL" id="KAJ7741266.1"/>
    </source>
</evidence>
<gene>
    <name evidence="1" type="ORF">B0H16DRAFT_1565137</name>
</gene>
<reference evidence="1" key="1">
    <citation type="submission" date="2023-03" db="EMBL/GenBank/DDBJ databases">
        <title>Massive genome expansion in bonnet fungi (Mycena s.s.) driven by repeated elements and novel gene families across ecological guilds.</title>
        <authorList>
            <consortium name="Lawrence Berkeley National Laboratory"/>
            <person name="Harder C.B."/>
            <person name="Miyauchi S."/>
            <person name="Viragh M."/>
            <person name="Kuo A."/>
            <person name="Thoen E."/>
            <person name="Andreopoulos B."/>
            <person name="Lu D."/>
            <person name="Skrede I."/>
            <person name="Drula E."/>
            <person name="Henrissat B."/>
            <person name="Morin E."/>
            <person name="Kohler A."/>
            <person name="Barry K."/>
            <person name="LaButti K."/>
            <person name="Morin E."/>
            <person name="Salamov A."/>
            <person name="Lipzen A."/>
            <person name="Mereny Z."/>
            <person name="Hegedus B."/>
            <person name="Baldrian P."/>
            <person name="Stursova M."/>
            <person name="Weitz H."/>
            <person name="Taylor A."/>
            <person name="Grigoriev I.V."/>
            <person name="Nagy L.G."/>
            <person name="Martin F."/>
            <person name="Kauserud H."/>
        </authorList>
    </citation>
    <scope>NUCLEOTIDE SEQUENCE</scope>
    <source>
        <strain evidence="1">CBHHK182m</strain>
    </source>
</reference>
<dbReference type="AlphaFoldDB" id="A0AAD7N0I7"/>
<comment type="caution">
    <text evidence="1">The sequence shown here is derived from an EMBL/GenBank/DDBJ whole genome shotgun (WGS) entry which is preliminary data.</text>
</comment>